<evidence type="ECO:0000256" key="12">
    <source>
        <dbReference type="SAM" id="MobiDB-lite"/>
    </source>
</evidence>
<dbReference type="EMBL" id="JAGPXF010000002">
    <property type="protein sequence ID" value="KAH7256909.1"/>
    <property type="molecule type" value="Genomic_DNA"/>
</dbReference>
<keyword evidence="8" id="KW-0472">Membrane</keyword>
<sequence>MVSSRQLTAVLVLAGRALAENFTISDGQIFTPGFVVLDAPQPNTPLGGDTLHVAIDVTANGKLPLPPHDDDDSNQIFSVEMFLYSYDTGRNFTISNGTATANNASLGEIMAQEPGSTVKHVNWVWPDCLVGDGEPDKDSDRGVYNISIRQNFRLNGDDYYTIFDVPISVTNSIPEDDDRPSCDELSNELLSPEEIDVETANEVGVLFAPGDATELDASDKDSKGSVFGPNMNVPILVYPGFLVFVTPVNNCSSLRSGSCSWKRASGLIPREGFCADVLMRIIRQTALNPALILPLVLFARLTKKGQDLSILHPSAFSHLKTLLYFGLARWVSGWWSDRTRNNWVDDKYDWDREVVLITGGAGGIGGRIVKLFEEMNVKVVVLDVQPMSFEVATNVHYFQCDLRSPENVEAVAEKIRAQVGHPTVVINVAGVARGKTIFESQPSDIRFTFDVNTFAPFWTAKTFVPNMVANNHGMVVTLTSYASWLTIPNLVDYGASKAAALAFHEGLTAELTTRYNAPKVRTVVVHPGATNTALFKGYYQNTDFFMPPLAPESVADAVVKQVLSGRSGHVIIPGTGSILSALRMLPDWYTIPTRAKAQSYMQNFSGRQVIEDVDVTYEGDSNGKQANGNVGESTVLVSGN</sequence>
<proteinExistence type="inferred from homology"/>
<comment type="caution">
    <text evidence="14">The sequence shown here is derived from an EMBL/GenBank/DDBJ whole genome shotgun (WGS) entry which is preliminary data.</text>
</comment>
<protein>
    <recommendedName>
        <fullName evidence="10">Short-chain dehydrogenase/reductase 3</fullName>
    </recommendedName>
    <alternativeName>
        <fullName evidence="11">Retinal short-chain dehydrogenase/reductase 1</fullName>
    </alternativeName>
</protein>
<evidence type="ECO:0000256" key="3">
    <source>
        <dbReference type="ARBA" id="ARBA00022692"/>
    </source>
</evidence>
<comment type="similarity">
    <text evidence="2">Belongs to the short-chain dehydrogenases/reductases (SDR) family.</text>
</comment>
<feature type="chain" id="PRO_5035431411" description="Short-chain dehydrogenase/reductase 3" evidence="13">
    <location>
        <begin position="20"/>
        <end position="640"/>
    </location>
</feature>
<feature type="compositionally biased region" description="Polar residues" evidence="12">
    <location>
        <begin position="622"/>
        <end position="640"/>
    </location>
</feature>
<evidence type="ECO:0000256" key="9">
    <source>
        <dbReference type="ARBA" id="ARBA00059620"/>
    </source>
</evidence>
<dbReference type="OrthoDB" id="10253736at2759"/>
<dbReference type="AlphaFoldDB" id="A0A8K0WF62"/>
<evidence type="ECO:0000256" key="5">
    <source>
        <dbReference type="ARBA" id="ARBA00022989"/>
    </source>
</evidence>
<dbReference type="InterPro" id="IPR036291">
    <property type="entry name" value="NAD(P)-bd_dom_sf"/>
</dbReference>
<evidence type="ECO:0000256" key="2">
    <source>
        <dbReference type="ARBA" id="ARBA00006484"/>
    </source>
</evidence>
<evidence type="ECO:0000256" key="13">
    <source>
        <dbReference type="SAM" id="SignalP"/>
    </source>
</evidence>
<evidence type="ECO:0000256" key="10">
    <source>
        <dbReference type="ARBA" id="ARBA00068717"/>
    </source>
</evidence>
<dbReference type="InterPro" id="IPR002347">
    <property type="entry name" value="SDR_fam"/>
</dbReference>
<keyword evidence="15" id="KW-1185">Reference proteome</keyword>
<accession>A0A8K0WF62</accession>
<organism evidence="14 15">
    <name type="scientific">Fusarium tricinctum</name>
    <dbReference type="NCBI Taxonomy" id="61284"/>
    <lineage>
        <taxon>Eukaryota</taxon>
        <taxon>Fungi</taxon>
        <taxon>Dikarya</taxon>
        <taxon>Ascomycota</taxon>
        <taxon>Pezizomycotina</taxon>
        <taxon>Sordariomycetes</taxon>
        <taxon>Hypocreomycetidae</taxon>
        <taxon>Hypocreales</taxon>
        <taxon>Nectriaceae</taxon>
        <taxon>Fusarium</taxon>
        <taxon>Fusarium tricinctum species complex</taxon>
    </lineage>
</organism>
<reference evidence="14" key="1">
    <citation type="journal article" date="2021" name="Nat. Commun.">
        <title>Genetic determinants of endophytism in the Arabidopsis root mycobiome.</title>
        <authorList>
            <person name="Mesny F."/>
            <person name="Miyauchi S."/>
            <person name="Thiergart T."/>
            <person name="Pickel B."/>
            <person name="Atanasova L."/>
            <person name="Karlsson M."/>
            <person name="Huettel B."/>
            <person name="Barry K.W."/>
            <person name="Haridas S."/>
            <person name="Chen C."/>
            <person name="Bauer D."/>
            <person name="Andreopoulos W."/>
            <person name="Pangilinan J."/>
            <person name="LaButti K."/>
            <person name="Riley R."/>
            <person name="Lipzen A."/>
            <person name="Clum A."/>
            <person name="Drula E."/>
            <person name="Henrissat B."/>
            <person name="Kohler A."/>
            <person name="Grigoriev I.V."/>
            <person name="Martin F.M."/>
            <person name="Hacquard S."/>
        </authorList>
    </citation>
    <scope>NUCLEOTIDE SEQUENCE</scope>
    <source>
        <strain evidence="14">MPI-SDFR-AT-0068</strain>
    </source>
</reference>
<dbReference type="GO" id="GO:0052650">
    <property type="term" value="F:all-trans-retinol dehydrogenase (NADP+) activity"/>
    <property type="evidence" value="ECO:0007669"/>
    <property type="project" value="UniProtKB-ARBA"/>
</dbReference>
<dbReference type="CDD" id="cd05339">
    <property type="entry name" value="17beta-HSDXI-like_SDR_c"/>
    <property type="match status" value="1"/>
</dbReference>
<comment type="function">
    <text evidence="9">Catalyzes the reduction of all-trans-retinal to all-trans-retinol in the presence of NADPH.</text>
</comment>
<dbReference type="PRINTS" id="PR00081">
    <property type="entry name" value="GDHRDH"/>
</dbReference>
<feature type="region of interest" description="Disordered" evidence="12">
    <location>
        <begin position="620"/>
        <end position="640"/>
    </location>
</feature>
<evidence type="ECO:0000313" key="15">
    <source>
        <dbReference type="Proteomes" id="UP000813427"/>
    </source>
</evidence>
<evidence type="ECO:0000256" key="1">
    <source>
        <dbReference type="ARBA" id="ARBA00004141"/>
    </source>
</evidence>
<dbReference type="PANTHER" id="PTHR24322">
    <property type="entry name" value="PKSB"/>
    <property type="match status" value="1"/>
</dbReference>
<keyword evidence="6" id="KW-0560">Oxidoreductase</keyword>
<gene>
    <name evidence="14" type="ORF">BKA59DRAFT_499276</name>
</gene>
<evidence type="ECO:0000256" key="8">
    <source>
        <dbReference type="ARBA" id="ARBA00023136"/>
    </source>
</evidence>
<keyword evidence="5" id="KW-1133">Transmembrane helix</keyword>
<dbReference type="FunFam" id="3.40.50.720:FF:000131">
    <property type="entry name" value="Short-chain dehydrogenase/reductase 3"/>
    <property type="match status" value="1"/>
</dbReference>
<dbReference type="SUPFAM" id="SSF51735">
    <property type="entry name" value="NAD(P)-binding Rossmann-fold domains"/>
    <property type="match status" value="1"/>
</dbReference>
<comment type="subcellular location">
    <subcellularLocation>
        <location evidence="1">Membrane</location>
        <topology evidence="1">Multi-pass membrane protein</topology>
    </subcellularLocation>
</comment>
<dbReference type="GO" id="GO:0016020">
    <property type="term" value="C:membrane"/>
    <property type="evidence" value="ECO:0007669"/>
    <property type="project" value="UniProtKB-SubCell"/>
</dbReference>
<evidence type="ECO:0000256" key="11">
    <source>
        <dbReference type="ARBA" id="ARBA00082544"/>
    </source>
</evidence>
<name>A0A8K0WF62_9HYPO</name>
<keyword evidence="7" id="KW-0443">Lipid metabolism</keyword>
<dbReference type="Pfam" id="PF00106">
    <property type="entry name" value="adh_short"/>
    <property type="match status" value="1"/>
</dbReference>
<evidence type="ECO:0000256" key="7">
    <source>
        <dbReference type="ARBA" id="ARBA00023098"/>
    </source>
</evidence>
<keyword evidence="3" id="KW-0812">Transmembrane</keyword>
<evidence type="ECO:0000256" key="4">
    <source>
        <dbReference type="ARBA" id="ARBA00022857"/>
    </source>
</evidence>
<evidence type="ECO:0000313" key="14">
    <source>
        <dbReference type="EMBL" id="KAH7256909.1"/>
    </source>
</evidence>
<keyword evidence="13" id="KW-0732">Signal</keyword>
<dbReference type="Proteomes" id="UP000813427">
    <property type="component" value="Unassembled WGS sequence"/>
</dbReference>
<keyword evidence="4" id="KW-0521">NADP</keyword>
<feature type="signal peptide" evidence="13">
    <location>
        <begin position="1"/>
        <end position="19"/>
    </location>
</feature>
<evidence type="ECO:0000256" key="6">
    <source>
        <dbReference type="ARBA" id="ARBA00023002"/>
    </source>
</evidence>
<dbReference type="Gene3D" id="3.40.50.720">
    <property type="entry name" value="NAD(P)-binding Rossmann-like Domain"/>
    <property type="match status" value="1"/>
</dbReference>
<dbReference type="PANTHER" id="PTHR24322:SF736">
    <property type="entry name" value="RETINOL DEHYDROGENASE 10"/>
    <property type="match status" value="1"/>
</dbReference>